<evidence type="ECO:0000313" key="4">
    <source>
        <dbReference type="Proteomes" id="UP000076925"/>
    </source>
</evidence>
<dbReference type="EMBL" id="ANNX02000046">
    <property type="protein sequence ID" value="KYC37634.1"/>
    <property type="molecule type" value="Genomic_DNA"/>
</dbReference>
<name>A0A139WYV8_9CYAN</name>
<feature type="compositionally biased region" description="Polar residues" evidence="1">
    <location>
        <begin position="142"/>
        <end position="173"/>
    </location>
</feature>
<dbReference type="OrthoDB" id="518237at2"/>
<dbReference type="STRING" id="128403.WA1_39925"/>
<feature type="region of interest" description="Disordered" evidence="1">
    <location>
        <begin position="300"/>
        <end position="322"/>
    </location>
</feature>
<sequence>MVRTVSFGNNGASDNNDGLLPPSLLESASLVAPLGDDSSLLGLQKTLQTPSGGDLVSNELSRQNPALTTLDNTDNAANSNTLAINPFDQSLLFKQQSYTPVKFQPLTPLNQKDKDLLTGGDNNSSLVSSLSGDFLTGESKETSQTQTQALTGSTQSSQGQKTLTPQSPKPNFTIRTEKTIKINGGGDLDGDPLDLSDDALLYAGKGFIFNGNLVLPVQRDNALNPKTDSSGKLLLVDNAVAVAPGYTTSIANGSAKQYAPLIPPEVVEPVSIAVPAYSDLKQQELSRKIPSGTPTVTFDIRQNPINSSSDWSKKFPPPGTANNPTVVRVTGGGLNIPANVNLNYYVITVEQGDINFNGSGHNFNNVVLVAQSGNINLSSLQARELSAFANGSINMNGNARFAGATLLATGSTSGSITFNAATKNTDATNNVRVISSGSIIYNGSSDTRGYFMSVGDFTFNGTSTLHGKIGAKGDIIFNGKTTVINPDSIPPTITATLANDTAPGGTTNTDRMTYDPTIIGTVTDSSSIVELSAGLNNTPIANYTNVTAQLKVDGSFAFNRAQLEAMYGGTLPDGVHTLHLVASDLYDNSSNVFDLTFTLDTSVLTPNQLDLPAIDDSGSSNTDNITNKNTPTITGNAEALAAVQLFDGERLVGQTTATNTGAWRVTTSSLSDGDRNLTARATDIAGNVSQLSQPLLVAIDTVAPDAPNRLRLTPKTDTGASNSDNITLNPTPTITGNAEAGSTVQLFKDGQILGTEIASNMGEWQLQVGPLADGVYNFTATAVDKAGNVSLPSDQLSVTIDTTIAAPKDLDLVANSDSGFNNTDNITNNSTPTITGIADAGTTVQLLSDGQVVGQTTATANGTWSITPFPQTQGVHTLSAIASDIAGNVSAGSVPLQVTIDTVLPVLTLTTGVDTAPLTQKSRLVGSVDGTGSAVTSFSYRFDNFTEIPVSFNTQGAFDQQLDFTGVQNGQHTLTITTTDTAGNVKSTQYNVTVALDKDAPAIAASLVRDTAIGGTTNADGITFDPTVRGTVIDANQVIEFRARFDNTPVANFVNVTALRQADGSFIFTRAQLNTIYGSTLLDGEHILHLQAVDEYNNVSGIFDLTFTLDTTPPFVSVPDLPASDDTGINNADNITKNTAPVITGNAEAFAVVELFKNGQSIGQTTADSTGNWLLATSNLADGTHNLTATATDIAGNVSNSSASLQLTIDSALPQLTLQTPVETTPLTPGVRLVGSVDGTGSAIASVEYRFNNLPPVAVPLSTTGTFDKELDLTGLSNGEHILTIATTDVAGNIKITQYNVTVAIDKDAPAIAASLVRDTAPGDTTNADNITFDPSISGTVTDTNQIVQFRAGFDNAPVANFVNVLPQLQADGSFTFNRNQLEQIYGGLLPDGFHTLRLQAQDQYGNTNSIFDVAFTLDTTTDAPTLNLSATSDSGISNSDRITKVLTPTIIGTAEAGATVKLYSDSQFLGQTTVAADGTWLLTTSELTHGVHQLSATVTDIAGNTSTGSDTLQVTIDTAIPQLNLTTPVHQASLQQGAKVSGSVNGTLSGVTSLIYRFNNNSEVAITFDDTGHFDQELDLAGLNNGSHILTIAATDRAGNVTATQYNVTVITDTIGPAISATLVNDTAPGNTTNKDWITYDPTISGTVTDANSVIEFRAGFDSTSSDSFISVLTDLKPDGSFTFNRTRLEQINGGTLPDGIHTLHLFARDGYGNNSSIFDFAFNFDTTPPQTPIFNLETTSDSGTLGDKKTKFETVTLVGQTEANVTVVLEQTHAVTTSDSTGKFAFANVSLAIGDNPFTVKATDIAGNEKTFSTTIYRFSPPTAITLVGNTVAENSAPGIVIGQLSSTDPDSGDSYTYTLVDDGGGRFRIVGNELLVANGQLLNFESNSEHSITVRSTDASGLSKTEIFTIGVTNVNESPIFTSTPFYTANESSTYTYNIVTIDPDAGDTRNITASNLPTWLNLVDNGDGTATLSGTPTQGIFNIDLAATDAAGLKGTQSFIISVNPVNSDSPLVEETNFTATREVHFTTGATPSLISFKIDPKFDNQDLNSINDAFEVALVDVNGNSLVHTVASGRDTFFNWTEGEEIALGAGTSYNSTDRIVSLNLTGITPNTDAKLVFRLVNNDGDTTTSVRISDFVITPAPEGTQLPVQKDFEKQPIQGSTPNFNLLSDVSQSVGAEYHRTTFNADTKLLYADIAVRNAGSYSIDAPVLVGITNISDPSVIVRNWDGLTPEGIPYYDFSSLVADSKLDPNELSAQRSLVFYNPLGVQFTYDLVVLAQLNSAPVIETKPNTEIIGGQSYRYDVNATDPNSDVLTYKLLVYPEGMTIDAKTGVITWDTVATNKGNHAVFVEVSDSRGGVTAQQWTLSVIDAPPNRPPIFTSTPVVDAAINTAYQYDADAIDLDADNLTYKLALGPEGMTVDPTTGEVKWTPPSVMVFGDTVLGQINNPGEQDAFTFSMVSGQRIYFDSLKFSGNYWEWAVQIYSPSGQLVVNSDARYEGPLNLTETGNYRLVIDGNGSTTGDYGFSLLDLDVVPIAPMDSNETGVLNPGSEDDVYRFTGIAGQRLYFDRSSNNTNLDWVLYDAGNKVILFNNWNDMEIDLPVNGEYILALRGRDNINRNVPYTFRIITPDTNTASLTLGSNENSHIISNAISEKGEQDVYTFTGSIGQRLSFDTITNGYYTTRAYLYSPSGITIFNRDLSEHNVSPFTLTENGTYRLVIDGYGESTDAYSFSMLDVGLDNQIPLDTDISGQLDPGQRTHFYQFEGTTGQQLFFDSLKGVPNTNWELVGSGNQVLHSTQMSYDFEVALASTGTYTLAIYGFDGNLVDYQFQIITPDTNTASLTLGSNDTPHIISDAISEKGEQDVYTFTGSIGQRLSFDTITNGYYTTRAYLYSPSGITIFNRDLSEHNVSPFTLTENGTYRLIVDGNGEQTDAYSFSMLDVGLDNQIALDTDISGQLDPGQRTHFYQFAGTAGERLYLDSLMDAPNTYWDLVGPDNRIVWNTYIGSDFEATLHSTGTYTLAIYGFNDLPVDYNPHSALQIEVQKNYNQRKSQTIRIIKKRILNQSVA</sequence>
<dbReference type="Pfam" id="PF19077">
    <property type="entry name" value="Big_13"/>
    <property type="match status" value="6"/>
</dbReference>
<dbReference type="GO" id="GO:0016020">
    <property type="term" value="C:membrane"/>
    <property type="evidence" value="ECO:0007669"/>
    <property type="project" value="InterPro"/>
</dbReference>
<dbReference type="CDD" id="cd11304">
    <property type="entry name" value="Cadherin_repeat"/>
    <property type="match status" value="1"/>
</dbReference>
<dbReference type="PROSITE" id="PS50268">
    <property type="entry name" value="CADHERIN_2"/>
    <property type="match status" value="1"/>
</dbReference>
<dbReference type="InterPro" id="IPR006644">
    <property type="entry name" value="Cadg"/>
</dbReference>
<gene>
    <name evidence="3" type="ORF">WA1_39925</name>
</gene>
<reference evidence="3 4" key="1">
    <citation type="journal article" date="2013" name="Genome Biol. Evol.">
        <title>Genomes of Stigonematalean cyanobacteria (subsection V) and the evolution of oxygenic photosynthesis from prokaryotes to plastids.</title>
        <authorList>
            <person name="Dagan T."/>
            <person name="Roettger M."/>
            <person name="Stucken K."/>
            <person name="Landan G."/>
            <person name="Koch R."/>
            <person name="Major P."/>
            <person name="Gould S.B."/>
            <person name="Goremykin V.V."/>
            <person name="Rippka R."/>
            <person name="Tandeau de Marsac N."/>
            <person name="Gugger M."/>
            <person name="Lockhart P.J."/>
            <person name="Allen J.F."/>
            <person name="Brune I."/>
            <person name="Maus I."/>
            <person name="Puhler A."/>
            <person name="Martin W.F."/>
        </authorList>
    </citation>
    <scope>NUCLEOTIDE SEQUENCE [LARGE SCALE GENOMIC DNA]</scope>
    <source>
        <strain evidence="3 4">PCC 7110</strain>
    </source>
</reference>
<comment type="caution">
    <text evidence="3">The sequence shown here is derived from an EMBL/GenBank/DDBJ whole genome shotgun (WGS) entry which is preliminary data.</text>
</comment>
<dbReference type="GO" id="GO:0005509">
    <property type="term" value="F:calcium ion binding"/>
    <property type="evidence" value="ECO:0007669"/>
    <property type="project" value="InterPro"/>
</dbReference>
<dbReference type="SMART" id="SM00736">
    <property type="entry name" value="CADG"/>
    <property type="match status" value="2"/>
</dbReference>
<dbReference type="SMART" id="SM00112">
    <property type="entry name" value="CA"/>
    <property type="match status" value="1"/>
</dbReference>
<dbReference type="InterPro" id="IPR015919">
    <property type="entry name" value="Cadherin-like_sf"/>
</dbReference>
<evidence type="ECO:0000256" key="1">
    <source>
        <dbReference type="SAM" id="MobiDB-lite"/>
    </source>
</evidence>
<keyword evidence="4" id="KW-1185">Reference proteome</keyword>
<evidence type="ECO:0000313" key="3">
    <source>
        <dbReference type="EMBL" id="KYC37634.1"/>
    </source>
</evidence>
<dbReference type="Gene3D" id="2.60.40.60">
    <property type="entry name" value="Cadherins"/>
    <property type="match status" value="1"/>
</dbReference>
<dbReference type="Proteomes" id="UP000076925">
    <property type="component" value="Unassembled WGS sequence"/>
</dbReference>
<dbReference type="InterPro" id="IPR013783">
    <property type="entry name" value="Ig-like_fold"/>
</dbReference>
<dbReference type="RefSeq" id="WP_066613182.1">
    <property type="nucleotide sequence ID" value="NZ_KQ976354.1"/>
</dbReference>
<dbReference type="InterPro" id="IPR044016">
    <property type="entry name" value="Big_13"/>
</dbReference>
<dbReference type="Pfam" id="PF05345">
    <property type="entry name" value="He_PIG"/>
    <property type="match status" value="2"/>
</dbReference>
<proteinExistence type="predicted"/>
<dbReference type="GO" id="GO:0007156">
    <property type="term" value="P:homophilic cell adhesion via plasma membrane adhesion molecules"/>
    <property type="evidence" value="ECO:0007669"/>
    <property type="project" value="InterPro"/>
</dbReference>
<dbReference type="Gene3D" id="2.60.40.10">
    <property type="entry name" value="Immunoglobulins"/>
    <property type="match status" value="11"/>
</dbReference>
<dbReference type="InterPro" id="IPR002126">
    <property type="entry name" value="Cadherin-like_dom"/>
</dbReference>
<accession>A0A139WYV8</accession>
<dbReference type="Gene3D" id="2.60.120.380">
    <property type="match status" value="6"/>
</dbReference>
<feature type="domain" description="Cadherin" evidence="2">
    <location>
        <begin position="1833"/>
        <end position="1924"/>
    </location>
</feature>
<dbReference type="SUPFAM" id="SSF49313">
    <property type="entry name" value="Cadherin-like"/>
    <property type="match status" value="3"/>
</dbReference>
<evidence type="ECO:0000259" key="2">
    <source>
        <dbReference type="PROSITE" id="PS50268"/>
    </source>
</evidence>
<organism evidence="3 4">
    <name type="scientific">Scytonema hofmannii PCC 7110</name>
    <dbReference type="NCBI Taxonomy" id="128403"/>
    <lineage>
        <taxon>Bacteria</taxon>
        <taxon>Bacillati</taxon>
        <taxon>Cyanobacteriota</taxon>
        <taxon>Cyanophyceae</taxon>
        <taxon>Nostocales</taxon>
        <taxon>Scytonemataceae</taxon>
        <taxon>Scytonema</taxon>
    </lineage>
</organism>
<protein>
    <recommendedName>
        <fullName evidence="2">Cadherin domain-containing protein</fullName>
    </recommendedName>
</protein>
<feature type="region of interest" description="Disordered" evidence="1">
    <location>
        <begin position="128"/>
        <end position="173"/>
    </location>
</feature>
<dbReference type="NCBIfam" id="NF033510">
    <property type="entry name" value="Ca_tandemer"/>
    <property type="match status" value="5"/>
</dbReference>